<dbReference type="InterPro" id="IPR037401">
    <property type="entry name" value="SnoaL-like"/>
</dbReference>
<dbReference type="SUPFAM" id="SSF54427">
    <property type="entry name" value="NTF2-like"/>
    <property type="match status" value="1"/>
</dbReference>
<dbReference type="RefSeq" id="WP_085138676.1">
    <property type="nucleotide sequence ID" value="NZ_LQPI01000040.1"/>
</dbReference>
<name>A0A1X1ZDB1_MYCNO</name>
<keyword evidence="3" id="KW-1185">Reference proteome</keyword>
<feature type="domain" description="SnoaL-like" evidence="1">
    <location>
        <begin position="5"/>
        <end position="131"/>
    </location>
</feature>
<dbReference type="AlphaFoldDB" id="A0A1X1ZDB1"/>
<gene>
    <name evidence="2" type="ORF">AWC18_09935</name>
</gene>
<proteinExistence type="predicted"/>
<dbReference type="CDD" id="cd00531">
    <property type="entry name" value="NTF2_like"/>
    <property type="match status" value="1"/>
</dbReference>
<evidence type="ECO:0000313" key="3">
    <source>
        <dbReference type="Proteomes" id="UP000193108"/>
    </source>
</evidence>
<reference evidence="2 3" key="1">
    <citation type="submission" date="2016-01" db="EMBL/GenBank/DDBJ databases">
        <title>The new phylogeny of the genus Mycobacterium.</title>
        <authorList>
            <person name="Tarcisio F."/>
            <person name="Conor M."/>
            <person name="Antonella G."/>
            <person name="Elisabetta G."/>
            <person name="Giulia F.S."/>
            <person name="Sara T."/>
            <person name="Anna F."/>
            <person name="Clotilde B."/>
            <person name="Roberto B."/>
            <person name="Veronica D.S."/>
            <person name="Fabio R."/>
            <person name="Monica P."/>
            <person name="Olivier J."/>
            <person name="Enrico T."/>
            <person name="Nicola S."/>
        </authorList>
    </citation>
    <scope>NUCLEOTIDE SEQUENCE [LARGE SCALE GENOMIC DNA]</scope>
    <source>
        <strain evidence="2 3">DSM 44164</strain>
    </source>
</reference>
<organism evidence="2 3">
    <name type="scientific">Mycolicibacter nonchromogenicus</name>
    <name type="common">Mycobacterium nonchromogenicum</name>
    <dbReference type="NCBI Taxonomy" id="1782"/>
    <lineage>
        <taxon>Bacteria</taxon>
        <taxon>Bacillati</taxon>
        <taxon>Actinomycetota</taxon>
        <taxon>Actinomycetes</taxon>
        <taxon>Mycobacteriales</taxon>
        <taxon>Mycobacteriaceae</taxon>
        <taxon>Mycolicibacter</taxon>
    </lineage>
</organism>
<accession>A0A1X1ZDB1</accession>
<sequence length="145" mass="15919">MEQWELLIRESVRQTLADYTAATDRFDLHALAACFAPDGVLEFTGADEPLVGAAAIETGLAAAMSSRDSTRKTPTFVRHHLSSIRFGLVDADRAEVSSYFAVHTDIGLDHWGRYRDVLVPANGVWLFAHRRISVDAFGANSLMAP</sequence>
<dbReference type="Pfam" id="PF13577">
    <property type="entry name" value="SnoaL_4"/>
    <property type="match status" value="1"/>
</dbReference>
<dbReference type="Gene3D" id="3.10.450.50">
    <property type="match status" value="1"/>
</dbReference>
<dbReference type="Proteomes" id="UP000193108">
    <property type="component" value="Unassembled WGS sequence"/>
</dbReference>
<dbReference type="EMBL" id="LQPI01000040">
    <property type="protein sequence ID" value="ORW21322.1"/>
    <property type="molecule type" value="Genomic_DNA"/>
</dbReference>
<dbReference type="InterPro" id="IPR032710">
    <property type="entry name" value="NTF2-like_dom_sf"/>
</dbReference>
<evidence type="ECO:0000313" key="2">
    <source>
        <dbReference type="EMBL" id="ORW21322.1"/>
    </source>
</evidence>
<protein>
    <recommendedName>
        <fullName evidence="1">SnoaL-like domain-containing protein</fullName>
    </recommendedName>
</protein>
<dbReference type="STRING" id="1782.AWC18_09935"/>
<comment type="caution">
    <text evidence="2">The sequence shown here is derived from an EMBL/GenBank/DDBJ whole genome shotgun (WGS) entry which is preliminary data.</text>
</comment>
<evidence type="ECO:0000259" key="1">
    <source>
        <dbReference type="Pfam" id="PF13577"/>
    </source>
</evidence>